<keyword evidence="3" id="KW-1185">Reference proteome</keyword>
<accession>A0A1H0X4Y7</accession>
<evidence type="ECO:0000313" key="3">
    <source>
        <dbReference type="Proteomes" id="UP000199691"/>
    </source>
</evidence>
<gene>
    <name evidence="2" type="ORF">SAMN05421507_13434</name>
</gene>
<dbReference type="Proteomes" id="UP000199691">
    <property type="component" value="Unassembled WGS sequence"/>
</dbReference>
<sequence length="279" mass="30420">MPAALAPHLQQEITANQGEDLVALEGNLRATAATLMALTNQAEHEIAVARHQAAAACTGWGLTARLRRRTANAELTRAIQKQSELRDLLDEALTMRNTLREFVIGFDAPAGLLRESADGWQRSPHVPASVIVFGLEDSFVAADSRRLDSGWAGARVAGETYGEQWRRDGDSPDSRPLDRAGPWRVGFSPRTGEVYASRRCGYLSQKVWLLGREFEAEQAHDLLTALMPRMREPTSLILAAGVVHVARSLRPRGPCATLSSFAAPVIASADDDSERTTSR</sequence>
<feature type="region of interest" description="Disordered" evidence="1">
    <location>
        <begin position="163"/>
        <end position="182"/>
    </location>
</feature>
<evidence type="ECO:0000313" key="2">
    <source>
        <dbReference type="EMBL" id="SDP97889.1"/>
    </source>
</evidence>
<organism evidence="2 3">
    <name type="scientific">Lentzea jiangxiensis</name>
    <dbReference type="NCBI Taxonomy" id="641025"/>
    <lineage>
        <taxon>Bacteria</taxon>
        <taxon>Bacillati</taxon>
        <taxon>Actinomycetota</taxon>
        <taxon>Actinomycetes</taxon>
        <taxon>Pseudonocardiales</taxon>
        <taxon>Pseudonocardiaceae</taxon>
        <taxon>Lentzea</taxon>
    </lineage>
</organism>
<protein>
    <submittedName>
        <fullName evidence="2">Uncharacterized protein</fullName>
    </submittedName>
</protein>
<name>A0A1H0X4Y7_9PSEU</name>
<dbReference type="EMBL" id="FNIX01000034">
    <property type="protein sequence ID" value="SDP97889.1"/>
    <property type="molecule type" value="Genomic_DNA"/>
</dbReference>
<feature type="compositionally biased region" description="Basic and acidic residues" evidence="1">
    <location>
        <begin position="164"/>
        <end position="178"/>
    </location>
</feature>
<reference evidence="3" key="1">
    <citation type="submission" date="2016-10" db="EMBL/GenBank/DDBJ databases">
        <authorList>
            <person name="Varghese N."/>
            <person name="Submissions S."/>
        </authorList>
    </citation>
    <scope>NUCLEOTIDE SEQUENCE [LARGE SCALE GENOMIC DNA]</scope>
    <source>
        <strain evidence="3">CGMCC 4.6609</strain>
    </source>
</reference>
<dbReference type="AlphaFoldDB" id="A0A1H0X4Y7"/>
<proteinExistence type="predicted"/>
<evidence type="ECO:0000256" key="1">
    <source>
        <dbReference type="SAM" id="MobiDB-lite"/>
    </source>
</evidence>